<feature type="compositionally biased region" description="Polar residues" evidence="1">
    <location>
        <begin position="481"/>
        <end position="503"/>
    </location>
</feature>
<feature type="compositionally biased region" description="Basic and acidic residues" evidence="1">
    <location>
        <begin position="444"/>
        <end position="456"/>
    </location>
</feature>
<gene>
    <name evidence="2" type="ORF">AVDCRST_MAG37-1291</name>
</gene>
<dbReference type="PANTHER" id="PTHR43422">
    <property type="entry name" value="THIAMINE THIAZOLE SYNTHASE"/>
    <property type="match status" value="1"/>
</dbReference>
<feature type="region of interest" description="Disordered" evidence="1">
    <location>
        <begin position="443"/>
        <end position="503"/>
    </location>
</feature>
<sequence length="503" mass="55323">MSGLLSGRILVDYFDRVTILERDDFSSGAHGRLGRKGVPQGRHLHSLAARGSEILERYFPGLDEELAAVGCPLVDQAQDFITETSAGRLPRFRSGIMMRAVSRSLLEERLRRRLEKEPNVRLRSGSEVLGLVLAGNERVAGVRIRKAGGSPGLAEVLSADLVVDASGQGSRAPRWLEEAGYRVPGEEVVDARLGYASRWFKVPEGFSEDWEGISVLPGWPDNPRGGTLRRVEGGVWTAVLIGFGSDYPPTGDEGFLEFARSLPSPSLHRAIESAEPVSRVYGYRRTANRRRSYEKARLPEGFLVTGDASCSLNPIYGTGMTGAALSAEALDECLRERRRYAPDDLAGLGRRFHRRQAAAVASCWTLTANSDRLWAAQRIEDLNPARRLLHNLSGGVLSLAVEREDVARTLLEVKNLLKPPSALLRFGILLPAFRRAGLSLTKTHTAESKESEESTKPLRKRVLFRTRSPVTSEKRDYAPDQTVSDVNGQLGENRTSALSKEAS</sequence>
<dbReference type="PANTHER" id="PTHR43422:SF3">
    <property type="entry name" value="THIAMINE THIAZOLE SYNTHASE"/>
    <property type="match status" value="1"/>
</dbReference>
<organism evidence="2">
    <name type="scientific">uncultured Rubrobacteraceae bacterium</name>
    <dbReference type="NCBI Taxonomy" id="349277"/>
    <lineage>
        <taxon>Bacteria</taxon>
        <taxon>Bacillati</taxon>
        <taxon>Actinomycetota</taxon>
        <taxon>Rubrobacteria</taxon>
        <taxon>Rubrobacterales</taxon>
        <taxon>Rubrobacteraceae</taxon>
        <taxon>environmental samples</taxon>
    </lineage>
</organism>
<evidence type="ECO:0000313" key="2">
    <source>
        <dbReference type="EMBL" id="CAA9440135.1"/>
    </source>
</evidence>
<proteinExistence type="predicted"/>
<reference evidence="2" key="1">
    <citation type="submission" date="2020-02" db="EMBL/GenBank/DDBJ databases">
        <authorList>
            <person name="Meier V. D."/>
        </authorList>
    </citation>
    <scope>NUCLEOTIDE SEQUENCE</scope>
    <source>
        <strain evidence="2">AVDCRST_MAG37</strain>
    </source>
</reference>
<accession>A0A6J4QF88</accession>
<dbReference type="SUPFAM" id="SSF51905">
    <property type="entry name" value="FAD/NAD(P)-binding domain"/>
    <property type="match status" value="1"/>
</dbReference>
<dbReference type="AlphaFoldDB" id="A0A6J4QF88"/>
<dbReference type="InterPro" id="IPR036188">
    <property type="entry name" value="FAD/NAD-bd_sf"/>
</dbReference>
<dbReference type="EMBL" id="CADCVD010000053">
    <property type="protein sequence ID" value="CAA9440135.1"/>
    <property type="molecule type" value="Genomic_DNA"/>
</dbReference>
<protein>
    <submittedName>
        <fullName evidence="2">Putative secreted protein</fullName>
    </submittedName>
</protein>
<name>A0A6J4QF88_9ACTN</name>
<evidence type="ECO:0000256" key="1">
    <source>
        <dbReference type="SAM" id="MobiDB-lite"/>
    </source>
</evidence>
<dbReference type="Gene3D" id="3.50.50.60">
    <property type="entry name" value="FAD/NAD(P)-binding domain"/>
    <property type="match status" value="1"/>
</dbReference>